<feature type="compositionally biased region" description="Basic and acidic residues" evidence="1">
    <location>
        <begin position="172"/>
        <end position="184"/>
    </location>
</feature>
<accession>A0A9N9SN93</accession>
<gene>
    <name evidence="2" type="ORF">PHAECO_LOCUS12298</name>
</gene>
<reference evidence="2" key="2">
    <citation type="submission" date="2022-10" db="EMBL/GenBank/DDBJ databases">
        <authorList>
            <consortium name="ENA_rothamsted_submissions"/>
            <consortium name="culmorum"/>
            <person name="King R."/>
        </authorList>
    </citation>
    <scope>NUCLEOTIDE SEQUENCE</scope>
</reference>
<protein>
    <submittedName>
        <fullName evidence="2">Uncharacterized protein</fullName>
    </submittedName>
</protein>
<sequence length="489" mass="55344">MPRSVRQCELEKTRSKKRELETWVNLNSQGQGAEYYKESSISHQWLMRDDLLLPNRLIDALRFRTNTFGNPEALKRSGYDVPIECRKCRLRPETLSLVIGGCTTQKGAAINRHNEIQNLVVEKYGHKFPDAQVLTEPTFVARGETLKPDLVIKNQERVLVVDSAVRYEDRGSLERANEEKRNKSESVAGDIHQEDSSLEEQSNNFKDISEKFMGREAATLVQESLTQFSQAKENILNILVSSKEHLSKKTLAVKNLEKMTIAFTKMLSFLGQVSTINNVSEKLESVEVNIEKMASNISPIRPSYAAVMNSKPEPIKVPNNKGQEVKPSKNKVIMVFPAEGNNSLKSSADTLIELKKLKAYDVGIKAEKLFPADKNGIKIIATSDSEIAEEELHKAGLKAEVIKKLDPRMAIMGIPSDWTKGKVEALVNDELEIPEGDKENEITAKFEYGDRDKSSVTWVIECNPRTRLEMLKEKAFIPELVLLWRERPY</sequence>
<evidence type="ECO:0000313" key="2">
    <source>
        <dbReference type="EMBL" id="CAG9825812.1"/>
    </source>
</evidence>
<feature type="region of interest" description="Disordered" evidence="1">
    <location>
        <begin position="172"/>
        <end position="202"/>
    </location>
</feature>
<dbReference type="OrthoDB" id="6779578at2759"/>
<keyword evidence="3" id="KW-1185">Reference proteome</keyword>
<reference evidence="2" key="1">
    <citation type="submission" date="2022-01" db="EMBL/GenBank/DDBJ databases">
        <authorList>
            <person name="King R."/>
        </authorList>
    </citation>
    <scope>NUCLEOTIDE SEQUENCE</scope>
</reference>
<name>A0A9N9SN93_PHACE</name>
<proteinExistence type="predicted"/>
<dbReference type="Proteomes" id="UP001153737">
    <property type="component" value="Chromosome 9"/>
</dbReference>
<evidence type="ECO:0000313" key="3">
    <source>
        <dbReference type="Proteomes" id="UP001153737"/>
    </source>
</evidence>
<evidence type="ECO:0000256" key="1">
    <source>
        <dbReference type="SAM" id="MobiDB-lite"/>
    </source>
</evidence>
<dbReference type="EMBL" id="OU896715">
    <property type="protein sequence ID" value="CAG9825812.1"/>
    <property type="molecule type" value="Genomic_DNA"/>
</dbReference>
<dbReference type="AlphaFoldDB" id="A0A9N9SN93"/>
<organism evidence="2 3">
    <name type="scientific">Phaedon cochleariae</name>
    <name type="common">Mustard beetle</name>
    <dbReference type="NCBI Taxonomy" id="80249"/>
    <lineage>
        <taxon>Eukaryota</taxon>
        <taxon>Metazoa</taxon>
        <taxon>Ecdysozoa</taxon>
        <taxon>Arthropoda</taxon>
        <taxon>Hexapoda</taxon>
        <taxon>Insecta</taxon>
        <taxon>Pterygota</taxon>
        <taxon>Neoptera</taxon>
        <taxon>Endopterygota</taxon>
        <taxon>Coleoptera</taxon>
        <taxon>Polyphaga</taxon>
        <taxon>Cucujiformia</taxon>
        <taxon>Chrysomeloidea</taxon>
        <taxon>Chrysomelidae</taxon>
        <taxon>Chrysomelinae</taxon>
        <taxon>Chrysomelini</taxon>
        <taxon>Phaedon</taxon>
    </lineage>
</organism>